<keyword evidence="3" id="KW-1185">Reference proteome</keyword>
<evidence type="ECO:0000313" key="2">
    <source>
        <dbReference type="EMBL" id="GAA4400179.1"/>
    </source>
</evidence>
<evidence type="ECO:0000259" key="1">
    <source>
        <dbReference type="Pfam" id="PF03358"/>
    </source>
</evidence>
<dbReference type="Gene3D" id="3.40.50.360">
    <property type="match status" value="1"/>
</dbReference>
<dbReference type="RefSeq" id="WP_345202673.1">
    <property type="nucleotide sequence ID" value="NZ_BAABGM010000003.1"/>
</dbReference>
<proteinExistence type="predicted"/>
<feature type="domain" description="NADPH-dependent FMN reductase-like" evidence="1">
    <location>
        <begin position="3"/>
        <end position="145"/>
    </location>
</feature>
<accession>A0ABP8K4H3</accession>
<dbReference type="EMBL" id="BAABGM010000003">
    <property type="protein sequence ID" value="GAA4400179.1"/>
    <property type="molecule type" value="Genomic_DNA"/>
</dbReference>
<dbReference type="InterPro" id="IPR050712">
    <property type="entry name" value="NAD(P)H-dep_reductase"/>
</dbReference>
<name>A0ABP8K4H3_9MICO</name>
<sequence>MTRIGIVTASTRPSRIGHHVAAWVLDLAPEGVEPVGIDLRELALPFLDEPELPSDGRYAHEHTRRWSETVTGLDAVVLVMPEYNRGYNAALKNAIDYLYAEWDGMPVACVGYGWSGARYARSALRQTLERVGMVVVDGAALHLEKTLDPDGTVRADDAAVADVRSMFAALVAAATARERVAAHR</sequence>
<protein>
    <submittedName>
        <fullName evidence="2">NAD(P)H-dependent oxidoreductase</fullName>
    </submittedName>
</protein>
<dbReference type="Proteomes" id="UP001500945">
    <property type="component" value="Unassembled WGS sequence"/>
</dbReference>
<dbReference type="InterPro" id="IPR005025">
    <property type="entry name" value="FMN_Rdtase-like_dom"/>
</dbReference>
<dbReference type="PANTHER" id="PTHR30543">
    <property type="entry name" value="CHROMATE REDUCTASE"/>
    <property type="match status" value="1"/>
</dbReference>
<gene>
    <name evidence="2" type="ORF">GCM10023168_08690</name>
</gene>
<dbReference type="PANTHER" id="PTHR30543:SF21">
    <property type="entry name" value="NAD(P)H-DEPENDENT FMN REDUCTASE LOT6"/>
    <property type="match status" value="1"/>
</dbReference>
<dbReference type="Pfam" id="PF03358">
    <property type="entry name" value="FMN_red"/>
    <property type="match status" value="1"/>
</dbReference>
<dbReference type="InterPro" id="IPR029039">
    <property type="entry name" value="Flavoprotein-like_sf"/>
</dbReference>
<comment type="caution">
    <text evidence="2">The sequence shown here is derived from an EMBL/GenBank/DDBJ whole genome shotgun (WGS) entry which is preliminary data.</text>
</comment>
<evidence type="ECO:0000313" key="3">
    <source>
        <dbReference type="Proteomes" id="UP001500945"/>
    </source>
</evidence>
<dbReference type="SUPFAM" id="SSF52218">
    <property type="entry name" value="Flavoproteins"/>
    <property type="match status" value="1"/>
</dbReference>
<reference evidence="3" key="1">
    <citation type="journal article" date="2019" name="Int. J. Syst. Evol. Microbiol.">
        <title>The Global Catalogue of Microorganisms (GCM) 10K type strain sequencing project: providing services to taxonomists for standard genome sequencing and annotation.</title>
        <authorList>
            <consortium name="The Broad Institute Genomics Platform"/>
            <consortium name="The Broad Institute Genome Sequencing Center for Infectious Disease"/>
            <person name="Wu L."/>
            <person name="Ma J."/>
        </authorList>
    </citation>
    <scope>NUCLEOTIDE SEQUENCE [LARGE SCALE GENOMIC DNA]</scope>
    <source>
        <strain evidence="3">JCM 17809</strain>
    </source>
</reference>
<organism evidence="2 3">
    <name type="scientific">Fodinibacter luteus</name>
    <dbReference type="NCBI Taxonomy" id="552064"/>
    <lineage>
        <taxon>Bacteria</taxon>
        <taxon>Bacillati</taxon>
        <taxon>Actinomycetota</taxon>
        <taxon>Actinomycetes</taxon>
        <taxon>Micrococcales</taxon>
        <taxon>Intrasporangiaceae</taxon>
        <taxon>Fodinibacter (ex Wang et al. 2009)</taxon>
    </lineage>
</organism>